<dbReference type="PROSITE" id="PS51194">
    <property type="entry name" value="HELICASE_CTER"/>
    <property type="match status" value="1"/>
</dbReference>
<accession>A0A2H5XA80</accession>
<feature type="region of interest" description="Disordered" evidence="5">
    <location>
        <begin position="730"/>
        <end position="755"/>
    </location>
</feature>
<dbReference type="SMART" id="SM00490">
    <property type="entry name" value="HELICc"/>
    <property type="match status" value="1"/>
</dbReference>
<keyword evidence="2 8" id="KW-0378">Hydrolase</keyword>
<dbReference type="Gene3D" id="3.40.50.300">
    <property type="entry name" value="P-loop containing nucleotide triphosphate hydrolases"/>
    <property type="match status" value="2"/>
</dbReference>
<evidence type="ECO:0000313" key="9">
    <source>
        <dbReference type="Proteomes" id="UP000236173"/>
    </source>
</evidence>
<name>A0A2H5XA80_9BACT</name>
<dbReference type="GO" id="GO:0003676">
    <property type="term" value="F:nucleic acid binding"/>
    <property type="evidence" value="ECO:0007669"/>
    <property type="project" value="InterPro"/>
</dbReference>
<dbReference type="GO" id="GO:0016787">
    <property type="term" value="F:hydrolase activity"/>
    <property type="evidence" value="ECO:0007669"/>
    <property type="project" value="UniProtKB-KW"/>
</dbReference>
<dbReference type="GO" id="GO:0070478">
    <property type="term" value="P:nuclear-transcribed mRNA catabolic process, 3'-5' exonucleolytic nonsense-mediated decay"/>
    <property type="evidence" value="ECO:0007669"/>
    <property type="project" value="TreeGrafter"/>
</dbReference>
<dbReference type="EMBL" id="BEHT01000006">
    <property type="protein sequence ID" value="GBC98098.1"/>
    <property type="molecule type" value="Genomic_DNA"/>
</dbReference>
<dbReference type="SMART" id="SM00487">
    <property type="entry name" value="DEXDc"/>
    <property type="match status" value="1"/>
</dbReference>
<feature type="domain" description="Helicase ATP-binding" evidence="6">
    <location>
        <begin position="104"/>
        <end position="263"/>
    </location>
</feature>
<dbReference type="InterPro" id="IPR027417">
    <property type="entry name" value="P-loop_NTPase"/>
</dbReference>
<feature type="compositionally biased region" description="Polar residues" evidence="5">
    <location>
        <begin position="731"/>
        <end position="740"/>
    </location>
</feature>
<dbReference type="Gene3D" id="1.10.3380.30">
    <property type="match status" value="1"/>
</dbReference>
<feature type="domain" description="Helicase C-terminal" evidence="7">
    <location>
        <begin position="318"/>
        <end position="506"/>
    </location>
</feature>
<dbReference type="InterPro" id="IPR050699">
    <property type="entry name" value="RNA-DNA_Helicase"/>
</dbReference>
<dbReference type="InterPro" id="IPR012961">
    <property type="entry name" value="Ski2/MTR4_C"/>
</dbReference>
<dbReference type="GO" id="GO:0005524">
    <property type="term" value="F:ATP binding"/>
    <property type="evidence" value="ECO:0007669"/>
    <property type="project" value="UniProtKB-KW"/>
</dbReference>
<gene>
    <name evidence="8" type="primary">helY</name>
    <name evidence="8" type="ORF">HRbin17_00594</name>
</gene>
<dbReference type="Pfam" id="PF00270">
    <property type="entry name" value="DEAD"/>
    <property type="match status" value="1"/>
</dbReference>
<keyword evidence="3 8" id="KW-0347">Helicase</keyword>
<dbReference type="SMART" id="SM01142">
    <property type="entry name" value="DSHCT"/>
    <property type="match status" value="1"/>
</dbReference>
<dbReference type="GO" id="GO:0004386">
    <property type="term" value="F:helicase activity"/>
    <property type="evidence" value="ECO:0007669"/>
    <property type="project" value="UniProtKB-KW"/>
</dbReference>
<organism evidence="8 9">
    <name type="scientific">Candidatus Fervidibacter japonicus</name>
    <dbReference type="NCBI Taxonomy" id="2035412"/>
    <lineage>
        <taxon>Bacteria</taxon>
        <taxon>Candidatus Fervidibacterota</taxon>
        <taxon>Candidatus Fervidibacter</taxon>
    </lineage>
</organism>
<keyword evidence="4" id="KW-0067">ATP-binding</keyword>
<dbReference type="PROSITE" id="PS51192">
    <property type="entry name" value="HELICASE_ATP_BIND_1"/>
    <property type="match status" value="1"/>
</dbReference>
<feature type="compositionally biased region" description="Acidic residues" evidence="5">
    <location>
        <begin position="746"/>
        <end position="755"/>
    </location>
</feature>
<comment type="caution">
    <text evidence="8">The sequence shown here is derived from an EMBL/GenBank/DDBJ whole genome shotgun (WGS) entry which is preliminary data.</text>
</comment>
<dbReference type="InterPro" id="IPR011545">
    <property type="entry name" value="DEAD/DEAH_box_helicase_dom"/>
</dbReference>
<keyword evidence="1" id="KW-0547">Nucleotide-binding</keyword>
<sequence length="755" mass="85933">MRRCKGSTPSMQPTAETPPERLARHSYSGKVQLLQTFKRLANLRGCALEDTDMARKRRPPIRSTATAARVLAGRDVRQWVKEFLEGMGEPEPAPFTPSDFQLAALQAVLERDTIVVAPTGSGKTWIAEQAIARFLAEGRRSWYTTPLKALSNQKYDAFRTLFGEDKVGLLTGERRENSQAPVIVATTEVLRNLLYTTPTSGEIAADLIVLDEAHYLADPERGVTWEEVIILAPAESRLLLLSATIANADELAGWMKEIRGREPALIWVDSKARPVPLRYGFLDRFGRPMPLEIARQLPQKALRRLLWQRVHPVEVVQRLRERALLPAIIFLPRRRDCDDAVRAFRHFKMPEGREEREALFTQLAQQFPRLWEHPMARYLIEAGVAPHHAGHVTAWKIAVERMLRAGLVRAVFATTTLAAGLDVPARTVVLPTLLVRDEKGERPLTALEFHQMTGRAGRRGKDKVGFVLIIPRHLRDFEKTLELVASEPEELRSAFRVQYYQVLNLLAHHGREAALTIVDKSFAVYQMARRSHRKARAVRQELRTEFKRRAALLRELGYLTDDERPTMIGEWALLVRHERSLFIVEAVRQGLMDTLSPEEVAAWAAAFTTERSPRFPIARVNLEPLWWLACELEELEERHKLPSSKFTDELEGGQWSDAHRRAAAAYRWAEGQWDWTVIAQRSGSEEGDLQRLMLQTAELLRQLEDLPLPVAGKARLARLAVLREPVVESWRPTSDPSWRPTTPLLDDGEPHDDEA</sequence>
<dbReference type="EC" id="3.6.4.-" evidence="8"/>
<dbReference type="InterPro" id="IPR001650">
    <property type="entry name" value="Helicase_C-like"/>
</dbReference>
<dbReference type="PANTHER" id="PTHR12131">
    <property type="entry name" value="ATP-DEPENDENT RNA AND DNA HELICASE"/>
    <property type="match status" value="1"/>
</dbReference>
<evidence type="ECO:0000256" key="1">
    <source>
        <dbReference type="ARBA" id="ARBA00022741"/>
    </source>
</evidence>
<dbReference type="Pfam" id="PF08148">
    <property type="entry name" value="DSHCT"/>
    <property type="match status" value="1"/>
</dbReference>
<dbReference type="SUPFAM" id="SSF52540">
    <property type="entry name" value="P-loop containing nucleoside triphosphate hydrolases"/>
    <property type="match status" value="1"/>
</dbReference>
<proteinExistence type="predicted"/>
<dbReference type="AlphaFoldDB" id="A0A2H5XA80"/>
<evidence type="ECO:0000259" key="6">
    <source>
        <dbReference type="PROSITE" id="PS51192"/>
    </source>
</evidence>
<dbReference type="PANTHER" id="PTHR12131:SF1">
    <property type="entry name" value="ATP-DEPENDENT RNA HELICASE SUPV3L1, MITOCHONDRIAL-RELATED"/>
    <property type="match status" value="1"/>
</dbReference>
<reference evidence="9" key="1">
    <citation type="submission" date="2017-09" db="EMBL/GenBank/DDBJ databases">
        <title>Metaegenomics of thermophilic ammonia-oxidizing enrichment culture.</title>
        <authorList>
            <person name="Kato S."/>
            <person name="Suzuki K."/>
        </authorList>
    </citation>
    <scope>NUCLEOTIDE SEQUENCE [LARGE SCALE GENOMIC DNA]</scope>
</reference>
<evidence type="ECO:0000313" key="8">
    <source>
        <dbReference type="EMBL" id="GBC98098.1"/>
    </source>
</evidence>
<evidence type="ECO:0000259" key="7">
    <source>
        <dbReference type="PROSITE" id="PS51194"/>
    </source>
</evidence>
<evidence type="ECO:0000256" key="5">
    <source>
        <dbReference type="SAM" id="MobiDB-lite"/>
    </source>
</evidence>
<dbReference type="InterPro" id="IPR014001">
    <property type="entry name" value="Helicase_ATP-bd"/>
</dbReference>
<evidence type="ECO:0000256" key="2">
    <source>
        <dbReference type="ARBA" id="ARBA00022801"/>
    </source>
</evidence>
<dbReference type="CDD" id="cd17921">
    <property type="entry name" value="DEXHc_Ski2"/>
    <property type="match status" value="1"/>
</dbReference>
<evidence type="ECO:0000256" key="4">
    <source>
        <dbReference type="ARBA" id="ARBA00022840"/>
    </source>
</evidence>
<feature type="region of interest" description="Disordered" evidence="5">
    <location>
        <begin position="1"/>
        <end position="23"/>
    </location>
</feature>
<dbReference type="Proteomes" id="UP000236173">
    <property type="component" value="Unassembled WGS sequence"/>
</dbReference>
<protein>
    <submittedName>
        <fullName evidence="8">Putative helicase HelY</fullName>
        <ecNumber evidence="8">3.6.4.-</ecNumber>
    </submittedName>
</protein>
<dbReference type="GO" id="GO:0055087">
    <property type="term" value="C:Ski complex"/>
    <property type="evidence" value="ECO:0007669"/>
    <property type="project" value="TreeGrafter"/>
</dbReference>
<evidence type="ECO:0000256" key="3">
    <source>
        <dbReference type="ARBA" id="ARBA00022806"/>
    </source>
</evidence>